<evidence type="ECO:0000313" key="2">
    <source>
        <dbReference type="Proteomes" id="UP001162992"/>
    </source>
</evidence>
<accession>A0ACC2B2F9</accession>
<gene>
    <name evidence="1" type="ORF">O6H91_18G070400</name>
</gene>
<proteinExistence type="predicted"/>
<evidence type="ECO:0000313" key="1">
    <source>
        <dbReference type="EMBL" id="KAJ7523962.1"/>
    </source>
</evidence>
<protein>
    <submittedName>
        <fullName evidence="1">Uncharacterized protein</fullName>
    </submittedName>
</protein>
<organism evidence="1 2">
    <name type="scientific">Diphasiastrum complanatum</name>
    <name type="common">Issler's clubmoss</name>
    <name type="synonym">Lycopodium complanatum</name>
    <dbReference type="NCBI Taxonomy" id="34168"/>
    <lineage>
        <taxon>Eukaryota</taxon>
        <taxon>Viridiplantae</taxon>
        <taxon>Streptophyta</taxon>
        <taxon>Embryophyta</taxon>
        <taxon>Tracheophyta</taxon>
        <taxon>Lycopodiopsida</taxon>
        <taxon>Lycopodiales</taxon>
        <taxon>Lycopodiaceae</taxon>
        <taxon>Lycopodioideae</taxon>
        <taxon>Diphasiastrum</taxon>
    </lineage>
</organism>
<keyword evidence="2" id="KW-1185">Reference proteome</keyword>
<comment type="caution">
    <text evidence="1">The sequence shown here is derived from an EMBL/GenBank/DDBJ whole genome shotgun (WGS) entry which is preliminary data.</text>
</comment>
<reference evidence="2" key="1">
    <citation type="journal article" date="2024" name="Proc. Natl. Acad. Sci. U.S.A.">
        <title>Extraordinary preservation of gene collinearity over three hundred million years revealed in homosporous lycophytes.</title>
        <authorList>
            <person name="Li C."/>
            <person name="Wickell D."/>
            <person name="Kuo L.Y."/>
            <person name="Chen X."/>
            <person name="Nie B."/>
            <person name="Liao X."/>
            <person name="Peng D."/>
            <person name="Ji J."/>
            <person name="Jenkins J."/>
            <person name="Williams M."/>
            <person name="Shu S."/>
            <person name="Plott C."/>
            <person name="Barry K."/>
            <person name="Rajasekar S."/>
            <person name="Grimwood J."/>
            <person name="Han X."/>
            <person name="Sun S."/>
            <person name="Hou Z."/>
            <person name="He W."/>
            <person name="Dai G."/>
            <person name="Sun C."/>
            <person name="Schmutz J."/>
            <person name="Leebens-Mack J.H."/>
            <person name="Li F.W."/>
            <person name="Wang L."/>
        </authorList>
    </citation>
    <scope>NUCLEOTIDE SEQUENCE [LARGE SCALE GENOMIC DNA]</scope>
    <source>
        <strain evidence="2">cv. PW_Plant_1</strain>
    </source>
</reference>
<dbReference type="Proteomes" id="UP001162992">
    <property type="component" value="Chromosome 18"/>
</dbReference>
<dbReference type="EMBL" id="CM055109">
    <property type="protein sequence ID" value="KAJ7523962.1"/>
    <property type="molecule type" value="Genomic_DNA"/>
</dbReference>
<name>A0ACC2B2F9_DIPCM</name>
<sequence>MDSSQLLSYLVNTEQPNAFSSFLDESNSSAKVSERFLNDCYAAAQSSAGGLTEPASSVVAQGLLGDLSSGFGSSTYSWLFNGERSACVGLATAGSNRMENLLCLNPATERQILSSLADVRIGAVPLNPERLGLNDNPDRDLQELLESGFNTSLSGGSTSSPDTGIKDGHGLNCLSSRSIKRFYVNDSNGIKFARNQNGQSICAGLDSSRWTIPVRPLGDDMHNLSDQEAVPLKHSTNAHLSSFVESLPPQIFASASINDSSEALQAMENTNNRIDRKRLKSTGTKRKRGAGIQQMPVFEINEVQSLSDHELDDAEVVDNEVGSERKKPAQEGAIGLSQPLKLSEKKNLPAKNLLAERRRRKKLNDRLYMLRSVVPNISKMDRASILVDAIEYLKDLLHKIDDLQNELETQVNVQKQSSPGAPQAVMSPTSSSVTCSEKEDCLSSAPSKVEYQPPKIEVSQTEGNEVNIHMSCTKTPEIFLSILGALDDLGLDVQQAVINCYQEFSLDIFRAEQTKEDVNGAEEIKTVLLRTANLPNN</sequence>